<keyword evidence="4" id="KW-0788">Thiol protease</keyword>
<dbReference type="AlphaFoldDB" id="A0A4U3LNS0"/>
<sequence length="326" mass="34980">MEGVSGVRGRVPAVAGFAAFVLLLPIAGAAADPKPTIPQAKAKLAKLNKQADQLVEEYNQANEKYKKSKKQYDLINASFKKQNVKVETLRAGVVGLAVSSYQTGDVRSLTGMFGTASPQDALSGMAIINQLATSRQLRLTEFEDAIAGLKQQRDKRKAAFEEATEVRTDLAAKKKKTDKMVDEQMKLLRELGAFNPGNPESTGQVYSGPASGNARAALDFAFAQIGKPYQYGGTGPGAWDCSGLVQASWRAGGVSLPRTSYEQWAWGKNRQVPISDLQAGDLVWHSGFGHVGLYTGQGSVVHAPQTGDVVKITPLAQYNPDKAVRP</sequence>
<dbReference type="PROSITE" id="PS51935">
    <property type="entry name" value="NLPC_P60"/>
    <property type="match status" value="1"/>
</dbReference>
<proteinExistence type="inferred from homology"/>
<comment type="similarity">
    <text evidence="1">Belongs to the peptidase C40 family.</text>
</comment>
<dbReference type="InterPro" id="IPR038765">
    <property type="entry name" value="Papain-like_cys_pep_sf"/>
</dbReference>
<feature type="coiled-coil region" evidence="5">
    <location>
        <begin position="37"/>
        <end position="71"/>
    </location>
</feature>
<dbReference type="Gene3D" id="3.90.1720.10">
    <property type="entry name" value="endopeptidase domain like (from Nostoc punctiforme)"/>
    <property type="match status" value="1"/>
</dbReference>
<feature type="domain" description="NlpC/P60" evidence="6">
    <location>
        <begin position="211"/>
        <end position="326"/>
    </location>
</feature>
<dbReference type="OrthoDB" id="5244330at2"/>
<evidence type="ECO:0000259" key="6">
    <source>
        <dbReference type="PROSITE" id="PS51935"/>
    </source>
</evidence>
<dbReference type="PANTHER" id="PTHR47359">
    <property type="entry name" value="PEPTIDOGLYCAN DL-ENDOPEPTIDASE CWLO"/>
    <property type="match status" value="1"/>
</dbReference>
<name>A0A4U3LNS0_9ACTN</name>
<keyword evidence="3" id="KW-0378">Hydrolase</keyword>
<protein>
    <submittedName>
        <fullName evidence="7">NlpC/P60 family protein</fullName>
    </submittedName>
</protein>
<accession>A0A4U3LNS0</accession>
<keyword evidence="5" id="KW-0175">Coiled coil</keyword>
<evidence type="ECO:0000256" key="2">
    <source>
        <dbReference type="ARBA" id="ARBA00022670"/>
    </source>
</evidence>
<dbReference type="PANTHER" id="PTHR47359:SF3">
    <property type="entry name" value="NLP_P60 DOMAIN-CONTAINING PROTEIN-RELATED"/>
    <property type="match status" value="1"/>
</dbReference>
<dbReference type="Proteomes" id="UP000308705">
    <property type="component" value="Unassembled WGS sequence"/>
</dbReference>
<keyword evidence="8" id="KW-1185">Reference proteome</keyword>
<reference evidence="7 8" key="1">
    <citation type="submission" date="2019-04" db="EMBL/GenBank/DDBJ databases">
        <title>Herbidospora sp. NEAU-GS14.nov., a novel actinomycete isolated from soil.</title>
        <authorList>
            <person name="Han L."/>
        </authorList>
    </citation>
    <scope>NUCLEOTIDE SEQUENCE [LARGE SCALE GENOMIC DNA]</scope>
    <source>
        <strain evidence="7 8">NEAU-GS14</strain>
    </source>
</reference>
<dbReference type="InterPro" id="IPR051794">
    <property type="entry name" value="PG_Endopeptidase_C40"/>
</dbReference>
<comment type="caution">
    <text evidence="7">The sequence shown here is derived from an EMBL/GenBank/DDBJ whole genome shotgun (WGS) entry which is preliminary data.</text>
</comment>
<evidence type="ECO:0000313" key="7">
    <source>
        <dbReference type="EMBL" id="TKK77272.1"/>
    </source>
</evidence>
<dbReference type="GO" id="GO:0006508">
    <property type="term" value="P:proteolysis"/>
    <property type="evidence" value="ECO:0007669"/>
    <property type="project" value="UniProtKB-KW"/>
</dbReference>
<dbReference type="InterPro" id="IPR000064">
    <property type="entry name" value="NLP_P60_dom"/>
</dbReference>
<evidence type="ECO:0000256" key="3">
    <source>
        <dbReference type="ARBA" id="ARBA00022801"/>
    </source>
</evidence>
<evidence type="ECO:0000256" key="5">
    <source>
        <dbReference type="SAM" id="Coils"/>
    </source>
</evidence>
<organism evidence="7 8">
    <name type="scientific">Herbidospora galbida</name>
    <dbReference type="NCBI Taxonomy" id="2575442"/>
    <lineage>
        <taxon>Bacteria</taxon>
        <taxon>Bacillati</taxon>
        <taxon>Actinomycetota</taxon>
        <taxon>Actinomycetes</taxon>
        <taxon>Streptosporangiales</taxon>
        <taxon>Streptosporangiaceae</taxon>
        <taxon>Herbidospora</taxon>
    </lineage>
</organism>
<evidence type="ECO:0000256" key="4">
    <source>
        <dbReference type="ARBA" id="ARBA00022807"/>
    </source>
</evidence>
<dbReference type="SUPFAM" id="SSF54001">
    <property type="entry name" value="Cysteine proteinases"/>
    <property type="match status" value="1"/>
</dbReference>
<dbReference type="GO" id="GO:0008234">
    <property type="term" value="F:cysteine-type peptidase activity"/>
    <property type="evidence" value="ECO:0007669"/>
    <property type="project" value="UniProtKB-KW"/>
</dbReference>
<evidence type="ECO:0000313" key="8">
    <source>
        <dbReference type="Proteomes" id="UP000308705"/>
    </source>
</evidence>
<dbReference type="Pfam" id="PF00877">
    <property type="entry name" value="NLPC_P60"/>
    <property type="match status" value="1"/>
</dbReference>
<dbReference type="EMBL" id="SZQA01000078">
    <property type="protein sequence ID" value="TKK77272.1"/>
    <property type="molecule type" value="Genomic_DNA"/>
</dbReference>
<evidence type="ECO:0000256" key="1">
    <source>
        <dbReference type="ARBA" id="ARBA00007074"/>
    </source>
</evidence>
<gene>
    <name evidence="7" type="ORF">FDA94_38090</name>
</gene>
<dbReference type="Gene3D" id="6.10.250.3150">
    <property type="match status" value="1"/>
</dbReference>
<keyword evidence="2" id="KW-0645">Protease</keyword>